<feature type="compositionally biased region" description="Basic and acidic residues" evidence="1">
    <location>
        <begin position="30"/>
        <end position="51"/>
    </location>
</feature>
<dbReference type="Proteomes" id="UP000076510">
    <property type="component" value="Unassembled WGS sequence"/>
</dbReference>
<dbReference type="EMBL" id="LQQY01000043">
    <property type="protein sequence ID" value="KZE44464.1"/>
    <property type="molecule type" value="Genomic_DNA"/>
</dbReference>
<dbReference type="AlphaFoldDB" id="A0A165IVJ3"/>
<dbReference type="PROSITE" id="PS51257">
    <property type="entry name" value="PROKAR_LIPOPROTEIN"/>
    <property type="match status" value="1"/>
</dbReference>
<gene>
    <name evidence="2" type="ORF">AV649_07500</name>
</gene>
<dbReference type="RefSeq" id="WP_063191790.1">
    <property type="nucleotide sequence ID" value="NZ_JBLGCT010000001.1"/>
</dbReference>
<feature type="region of interest" description="Disordered" evidence="1">
    <location>
        <begin position="24"/>
        <end position="64"/>
    </location>
</feature>
<evidence type="ECO:0000313" key="3">
    <source>
        <dbReference type="Proteomes" id="UP000076510"/>
    </source>
</evidence>
<evidence type="ECO:0000256" key="1">
    <source>
        <dbReference type="SAM" id="MobiDB-lite"/>
    </source>
</evidence>
<organism evidence="2 3">
    <name type="scientific">Rossellomorea marisflavi</name>
    <dbReference type="NCBI Taxonomy" id="189381"/>
    <lineage>
        <taxon>Bacteria</taxon>
        <taxon>Bacillati</taxon>
        <taxon>Bacillota</taxon>
        <taxon>Bacilli</taxon>
        <taxon>Bacillales</taxon>
        <taxon>Bacillaceae</taxon>
        <taxon>Rossellomorea</taxon>
    </lineage>
</organism>
<proteinExistence type="predicted"/>
<comment type="caution">
    <text evidence="2">The sequence shown here is derived from an EMBL/GenBank/DDBJ whole genome shotgun (WGS) entry which is preliminary data.</text>
</comment>
<protein>
    <submittedName>
        <fullName evidence="2">Uncharacterized protein</fullName>
    </submittedName>
</protein>
<name>A0A165IVJ3_9BACI</name>
<dbReference type="OrthoDB" id="2451110at2"/>
<sequence>MNKMVRIAGVVFMAFLLTGCQSTEKDEADTDVKQVDETAKEEDKVTEQMDKENDEEEAKGEAAPYETVNVPPDYFIETDNYDTGREFLTIFTIKRDDKRDQSREERLTASLMENDPSEQKILESYTKLTVDGANLKVDFQEDGNLLSATSAQHKMFYDSLIGISHLYGIEEITFVNPEGEEKIMVAERMVDAPIVVEDERGNSQGYYTIYDKKGKQTWFIPTGELNEGAGGEPLSFQETIEMMQTVDQEDAFYASAITEGLEVKEVSLKDGLAIVHYTMDEEEVSASDRIVFENAMQLAALDFDATELQLVNETKRQGKTFPFKEQ</sequence>
<reference evidence="3" key="1">
    <citation type="submission" date="2016-01" db="EMBL/GenBank/DDBJ databases">
        <title>Whole genome sequencing of Bhargavaea cecembensis T14.</title>
        <authorList>
            <person name="Hong K.W."/>
        </authorList>
    </citation>
    <scope>NUCLEOTIDE SEQUENCE [LARGE SCALE GENOMIC DNA]</scope>
    <source>
        <strain evidence="3">M19</strain>
    </source>
</reference>
<evidence type="ECO:0000313" key="2">
    <source>
        <dbReference type="EMBL" id="KZE44464.1"/>
    </source>
</evidence>
<accession>A0A165IVJ3</accession>